<keyword evidence="6" id="KW-0067">ATP-binding</keyword>
<keyword evidence="3" id="KW-0808">Transferase</keyword>
<evidence type="ECO:0000256" key="1">
    <source>
        <dbReference type="ARBA" id="ARBA00008805"/>
    </source>
</evidence>
<evidence type="ECO:0000256" key="2">
    <source>
        <dbReference type="ARBA" id="ARBA00012104"/>
    </source>
</evidence>
<dbReference type="Proteomes" id="UP000887566">
    <property type="component" value="Unplaced"/>
</dbReference>
<keyword evidence="8" id="KW-0812">Transmembrane</keyword>
<evidence type="ECO:0000313" key="9">
    <source>
        <dbReference type="Proteomes" id="UP000887566"/>
    </source>
</evidence>
<evidence type="ECO:0000256" key="6">
    <source>
        <dbReference type="ARBA" id="ARBA00022840"/>
    </source>
</evidence>
<dbReference type="GO" id="GO:0008478">
    <property type="term" value="F:pyridoxal kinase activity"/>
    <property type="evidence" value="ECO:0007669"/>
    <property type="project" value="UniProtKB-EC"/>
</dbReference>
<keyword evidence="5" id="KW-0418">Kinase</keyword>
<keyword evidence="9" id="KW-1185">Reference proteome</keyword>
<dbReference type="GO" id="GO:0005829">
    <property type="term" value="C:cytosol"/>
    <property type="evidence" value="ECO:0007669"/>
    <property type="project" value="TreeGrafter"/>
</dbReference>
<dbReference type="PANTHER" id="PTHR10534:SF2">
    <property type="entry name" value="PYRIDOXAL KINASE"/>
    <property type="match status" value="1"/>
</dbReference>
<accession>A0A914UV81</accession>
<dbReference type="EC" id="2.7.1.35" evidence="2"/>
<evidence type="ECO:0000256" key="8">
    <source>
        <dbReference type="SAM" id="Phobius"/>
    </source>
</evidence>
<protein>
    <recommendedName>
        <fullName evidence="2">pyridoxal kinase</fullName>
        <ecNumber evidence="2">2.7.1.35</ecNumber>
    </recommendedName>
    <alternativeName>
        <fullName evidence="7">Pyridoxine kinase</fullName>
    </alternativeName>
</protein>
<organism evidence="9 10">
    <name type="scientific">Plectus sambesii</name>
    <dbReference type="NCBI Taxonomy" id="2011161"/>
    <lineage>
        <taxon>Eukaryota</taxon>
        <taxon>Metazoa</taxon>
        <taxon>Ecdysozoa</taxon>
        <taxon>Nematoda</taxon>
        <taxon>Chromadorea</taxon>
        <taxon>Plectida</taxon>
        <taxon>Plectina</taxon>
        <taxon>Plectoidea</taxon>
        <taxon>Plectidae</taxon>
        <taxon>Plectus</taxon>
    </lineage>
</organism>
<keyword evidence="8" id="KW-1133">Transmembrane helix</keyword>
<dbReference type="WBParaSite" id="PSAMB.scaffold12856size2549.g35132.t1">
    <property type="protein sequence ID" value="PSAMB.scaffold12856size2549.g35132.t1"/>
    <property type="gene ID" value="PSAMB.scaffold12856size2549.g35132"/>
</dbReference>
<dbReference type="GO" id="GO:0005524">
    <property type="term" value="F:ATP binding"/>
    <property type="evidence" value="ECO:0007669"/>
    <property type="project" value="UniProtKB-KW"/>
</dbReference>
<dbReference type="SUPFAM" id="SSF53613">
    <property type="entry name" value="Ribokinase-like"/>
    <property type="match status" value="1"/>
</dbReference>
<sequence length="139" mass="15643">MARMGPDTGGVSSQASRAFSSFRRVWKYSPHRSRILMNADGSFDRYRFEIARLSGFFVGTGDVFTSLLIAWLHHCDNRIKCAVEKVLATIQTILRRTLTEAKALAGEGNVPDCGQVELRLIQSRDDILEPKLRIESTKL</sequence>
<evidence type="ECO:0000313" key="10">
    <source>
        <dbReference type="WBParaSite" id="PSAMB.scaffold12856size2549.g35132.t1"/>
    </source>
</evidence>
<evidence type="ECO:0000256" key="7">
    <source>
        <dbReference type="ARBA" id="ARBA00032808"/>
    </source>
</evidence>
<feature type="transmembrane region" description="Helical" evidence="8">
    <location>
        <begin position="53"/>
        <end position="72"/>
    </location>
</feature>
<name>A0A914UV81_9BILA</name>
<reference evidence="10" key="1">
    <citation type="submission" date="2022-11" db="UniProtKB">
        <authorList>
            <consortium name="WormBaseParasite"/>
        </authorList>
    </citation>
    <scope>IDENTIFICATION</scope>
</reference>
<keyword evidence="8" id="KW-0472">Membrane</keyword>
<dbReference type="AlphaFoldDB" id="A0A914UV81"/>
<proteinExistence type="inferred from homology"/>
<evidence type="ECO:0000256" key="3">
    <source>
        <dbReference type="ARBA" id="ARBA00022679"/>
    </source>
</evidence>
<dbReference type="Gene3D" id="3.40.1190.20">
    <property type="match status" value="1"/>
</dbReference>
<dbReference type="GO" id="GO:0009443">
    <property type="term" value="P:pyridoxal 5'-phosphate salvage"/>
    <property type="evidence" value="ECO:0007669"/>
    <property type="project" value="InterPro"/>
</dbReference>
<dbReference type="InterPro" id="IPR029056">
    <property type="entry name" value="Ribokinase-like"/>
</dbReference>
<dbReference type="PANTHER" id="PTHR10534">
    <property type="entry name" value="PYRIDOXAL KINASE"/>
    <property type="match status" value="1"/>
</dbReference>
<evidence type="ECO:0000256" key="4">
    <source>
        <dbReference type="ARBA" id="ARBA00022741"/>
    </source>
</evidence>
<keyword evidence="4" id="KW-0547">Nucleotide-binding</keyword>
<dbReference type="InterPro" id="IPR004625">
    <property type="entry name" value="PyrdxlKinase"/>
</dbReference>
<evidence type="ECO:0000256" key="5">
    <source>
        <dbReference type="ARBA" id="ARBA00022777"/>
    </source>
</evidence>
<comment type="similarity">
    <text evidence="1">Belongs to the pyridoxine kinase family.</text>
</comment>